<dbReference type="HOGENOM" id="CLU_018628_0_1_1"/>
<dbReference type="RefSeq" id="XP_016764786.1">
    <property type="nucleotide sequence ID" value="XM_016903308.1"/>
</dbReference>
<keyword evidence="1" id="KW-0547">Nucleotide-binding</keyword>
<feature type="region of interest" description="Disordered" evidence="2">
    <location>
        <begin position="169"/>
        <end position="197"/>
    </location>
</feature>
<evidence type="ECO:0000313" key="5">
    <source>
        <dbReference type="Proteomes" id="UP000016931"/>
    </source>
</evidence>
<dbReference type="AlphaFoldDB" id="N1QHL4"/>
<dbReference type="Proteomes" id="UP000016931">
    <property type="component" value="Unassembled WGS sequence"/>
</dbReference>
<dbReference type="OMA" id="KPYPPWW"/>
<feature type="compositionally biased region" description="Polar residues" evidence="2">
    <location>
        <begin position="140"/>
        <end position="150"/>
    </location>
</feature>
<dbReference type="Gene3D" id="3.40.50.300">
    <property type="entry name" value="P-loop containing nucleotide triphosphate hydrolases"/>
    <property type="match status" value="1"/>
</dbReference>
<accession>N1QHL4</accession>
<feature type="region of interest" description="Disordered" evidence="2">
    <location>
        <begin position="44"/>
        <end position="73"/>
    </location>
</feature>
<feature type="compositionally biased region" description="Polar residues" evidence="2">
    <location>
        <begin position="64"/>
        <end position="73"/>
    </location>
</feature>
<dbReference type="OrthoDB" id="4150765at2759"/>
<feature type="region of interest" description="Disordered" evidence="2">
    <location>
        <begin position="665"/>
        <end position="698"/>
    </location>
</feature>
<dbReference type="GeneID" id="27900445"/>
<dbReference type="SUPFAM" id="SSF52540">
    <property type="entry name" value="P-loop containing nucleoside triphosphate hydrolases"/>
    <property type="match status" value="1"/>
</dbReference>
<sequence length="791" mass="86818">MNSAQSADLGVAKAKKSTRPPVPGRSLGPTTFLLKTEKELVDTVAQRGRKKARGTVVSAEDQRQTSVDSMADSSCGIQSLDEAMNEANTLSRTNSNSSAQSSDSHGELSPARGKKRKSGNRVHPTILATGQRLISHDRTSSVVSPTVLDSPSSKNLLFRRLSGTSANMSAPLTPMKLSPHRGAVSPSTPRSGSPKSFRLSDEEISVMDDIAICSSSSDDEHLHDVERTPQLVMPSLSMPVRRPFTEQGRRIGRAKIMVVGPKRVGKTSFIHGLFRSSEHIVHMDQVTPSVPSQSSFATASSHYMPTTMFNEIGASTRPYPSWWTNIESRHLHHRRMSLGEAVLERNLTFIDTPGLESDDQIQQVLNHVRLTLRRAAHLESMSDSELVSLLSGDGGIQLDAVVYLFEPVAPQNNDDSADLSAAHEEMLQYFGKWTNLIPLIAQADTLSADALASRKLEVAQTLEQLQIPRFELAESPIGETAQTYPLGVSVATGDDAEEVDASVLMSSQYLQPLIPSDLGFFADSLLKPSNIARMRHTSATKFILWRQQHGVEHIDLEKQMLLQSPQLGYHSRVTSTGSLLDEPSKVLVPHSSSSYYRSASPAISDFSGQFGQGTGASTQALARYNEQTQAQQPNEPFRQVRLAKWAQDLQRSLNNERRKYEQLYTGNPAGWPSTDSEKNEQALVPTKDTHSSRRGRLGGDISVFDPRDPLGVLTLTQTFRQRGYAVLQVVGSAGLLGAAAYWVVRNWSEVQEFLGIGQQTMVTSTAIPPPTAKTGHWLDEEYLKAFFGWAR</sequence>
<dbReference type="Pfam" id="PF00735">
    <property type="entry name" value="Septin"/>
    <property type="match status" value="1"/>
</dbReference>
<name>N1QHL4_SPHMS</name>
<dbReference type="EMBL" id="KB456260">
    <property type="protein sequence ID" value="EMF16665.1"/>
    <property type="molecule type" value="Genomic_DNA"/>
</dbReference>
<evidence type="ECO:0000256" key="1">
    <source>
        <dbReference type="RuleBase" id="RU004560"/>
    </source>
</evidence>
<keyword evidence="5" id="KW-1185">Reference proteome</keyword>
<organism evidence="4 5">
    <name type="scientific">Sphaerulina musiva (strain SO2202)</name>
    <name type="common">Poplar stem canker fungus</name>
    <name type="synonym">Septoria musiva</name>
    <dbReference type="NCBI Taxonomy" id="692275"/>
    <lineage>
        <taxon>Eukaryota</taxon>
        <taxon>Fungi</taxon>
        <taxon>Dikarya</taxon>
        <taxon>Ascomycota</taxon>
        <taxon>Pezizomycotina</taxon>
        <taxon>Dothideomycetes</taxon>
        <taxon>Dothideomycetidae</taxon>
        <taxon>Mycosphaerellales</taxon>
        <taxon>Mycosphaerellaceae</taxon>
        <taxon>Sphaerulina</taxon>
    </lineage>
</organism>
<comment type="similarity">
    <text evidence="1">Belongs to the TRAFAC class TrmE-Era-EngA-EngB-Septin-like GTPase superfamily. Septin GTPase family.</text>
</comment>
<keyword evidence="1" id="KW-0342">GTP-binding</keyword>
<gene>
    <name evidence="4" type="ORF">SEPMUDRAFT_145861</name>
</gene>
<dbReference type="PROSITE" id="PS51719">
    <property type="entry name" value="G_SEPTIN"/>
    <property type="match status" value="1"/>
</dbReference>
<protein>
    <recommendedName>
        <fullName evidence="3">Septin-type G domain-containing protein</fullName>
    </recommendedName>
</protein>
<feature type="compositionally biased region" description="Polar residues" evidence="2">
    <location>
        <begin position="185"/>
        <end position="194"/>
    </location>
</feature>
<proteinExistence type="inferred from homology"/>
<evidence type="ECO:0000256" key="2">
    <source>
        <dbReference type="SAM" id="MobiDB-lite"/>
    </source>
</evidence>
<dbReference type="STRING" id="692275.N1QHL4"/>
<dbReference type="eggNOG" id="KOG2655">
    <property type="taxonomic scope" value="Eukaryota"/>
</dbReference>
<dbReference type="GO" id="GO:0005525">
    <property type="term" value="F:GTP binding"/>
    <property type="evidence" value="ECO:0007669"/>
    <property type="project" value="UniProtKB-KW"/>
</dbReference>
<feature type="domain" description="Septin-type G" evidence="3">
    <location>
        <begin position="250"/>
        <end position="552"/>
    </location>
</feature>
<dbReference type="InterPro" id="IPR027417">
    <property type="entry name" value="P-loop_NTPase"/>
</dbReference>
<evidence type="ECO:0000259" key="3">
    <source>
        <dbReference type="PROSITE" id="PS51719"/>
    </source>
</evidence>
<reference evidence="4 5" key="1">
    <citation type="journal article" date="2012" name="PLoS Pathog.">
        <title>Diverse lifestyles and strategies of plant pathogenesis encoded in the genomes of eighteen Dothideomycetes fungi.</title>
        <authorList>
            <person name="Ohm R.A."/>
            <person name="Feau N."/>
            <person name="Henrissat B."/>
            <person name="Schoch C.L."/>
            <person name="Horwitz B.A."/>
            <person name="Barry K.W."/>
            <person name="Condon B.J."/>
            <person name="Copeland A.C."/>
            <person name="Dhillon B."/>
            <person name="Glaser F."/>
            <person name="Hesse C.N."/>
            <person name="Kosti I."/>
            <person name="LaButti K."/>
            <person name="Lindquist E.A."/>
            <person name="Lucas S."/>
            <person name="Salamov A.A."/>
            <person name="Bradshaw R.E."/>
            <person name="Ciuffetti L."/>
            <person name="Hamelin R.C."/>
            <person name="Kema G.H.J."/>
            <person name="Lawrence C."/>
            <person name="Scott J.A."/>
            <person name="Spatafora J.W."/>
            <person name="Turgeon B.G."/>
            <person name="de Wit P.J.G.M."/>
            <person name="Zhong S."/>
            <person name="Goodwin S.B."/>
            <person name="Grigoriev I.V."/>
        </authorList>
    </citation>
    <scope>NUCLEOTIDE SEQUENCE [LARGE SCALE GENOMIC DNA]</scope>
    <source>
        <strain evidence="4 5">SO2202</strain>
    </source>
</reference>
<feature type="region of interest" description="Disordered" evidence="2">
    <location>
        <begin position="1"/>
        <end position="32"/>
    </location>
</feature>
<feature type="compositionally biased region" description="Low complexity" evidence="2">
    <location>
        <begin position="91"/>
        <end position="103"/>
    </location>
</feature>
<feature type="region of interest" description="Disordered" evidence="2">
    <location>
        <begin position="88"/>
        <end position="150"/>
    </location>
</feature>
<evidence type="ECO:0000313" key="4">
    <source>
        <dbReference type="EMBL" id="EMF16665.1"/>
    </source>
</evidence>
<dbReference type="InterPro" id="IPR030379">
    <property type="entry name" value="G_SEPTIN_dom"/>
</dbReference>